<evidence type="ECO:0000313" key="2">
    <source>
        <dbReference type="EMBL" id="MDT1975172.1"/>
    </source>
</evidence>
<dbReference type="EMBL" id="JALRMR010000017">
    <property type="protein sequence ID" value="MDT1975172.1"/>
    <property type="molecule type" value="Genomic_DNA"/>
</dbReference>
<sequence>MGKKTTLNSTFFRKTNYSFAQFDLFKQVFSKKDVLYLNFSQAKEELEVKYLLINASLNEYLINLAENEDKKKILKFKRDFYNKRGSLENKYNLIRNLFIDELIEQLDAFFSELNSFKQKQANLIEHFNKSYITEKSFILKELDVNQDFLSQTKMINPMLYKNLKTIVDIPAENHNKKQRKMDSFLYNYYTRFALKPSPFGILASTGKVNSLSDGEIKQEIMTVNSGIILAAFDQLLDDDEYVEQEYFKLNQTMIEKDGRYFITNFVNSEQGSLYKNRQSLTTIKVTEYLELLLSKFKTSQFLQGAKIKAYFKPENSALVLNKLIRSGLLLPKTNLKIETDNSLIDSFIKNIEKYEHLETKVKLLQEMSIFEKGDFSWNNFNQLSEKTADFVEHFKLSHFQKKDFIFIDSIIQESAEEYLVEKDKSFNEQVDIFTDLTKFLAIFDISTRNKMLALEFLDSEYNSLFIPENSKDVSNFLRKLAEVLFMQNDYWLESFGYIKGEYTQKIDCLLYEIKKKIINFLKKSYCLNDSDIVISKKISSDCKDDLAQLTTDTHNSRAFFLQNSENNQLVFNHIYKGYGVYNRRFKHYLLNECSDNYELDGEIHDIPMSFGFNANIRESTMNTFELPIGELYLLADESLNWLDLGFRKSIKRSEIEIFNVKTGEIIYPNFLGSLITVALPSLVAIFNTITLNDSIYFDFGELLLRELLKEEQNEIILSIPRICFQNNDFILSRKKWYLNLTELKDILLSKDPIELQWIEVKDYFKKKNLPNDFYIKEFFEKYETNSELLKEKPTYINLDSSLCFKVFKSSVITKQTLLIEEVLPSKPDMGQDEFVEYIIETND</sequence>
<dbReference type="RefSeq" id="WP_311780908.1">
    <property type="nucleotide sequence ID" value="NZ_JALRMR010000017.1"/>
</dbReference>
<dbReference type="Proteomes" id="UP001249945">
    <property type="component" value="Unassembled WGS sequence"/>
</dbReference>
<dbReference type="InterPro" id="IPR006827">
    <property type="entry name" value="Lant_deHydtase_N"/>
</dbReference>
<reference evidence="2" key="1">
    <citation type="submission" date="2022-04" db="EMBL/GenBank/DDBJ databases">
        <title>Draft genome sequences of lactic acid bacteria (LAB) strains involved in meat spoilage.</title>
        <authorList>
            <person name="Palevich N."/>
        </authorList>
    </citation>
    <scope>NUCLEOTIDE SEQUENCE</scope>
    <source>
        <strain evidence="2">9-14</strain>
    </source>
</reference>
<dbReference type="AlphaFoldDB" id="A0AAW8RDH6"/>
<feature type="domain" description="Lantibiotic dehydratase N-terminal" evidence="1">
    <location>
        <begin position="156"/>
        <end position="365"/>
    </location>
</feature>
<name>A0AAW8RDH6_CARDV</name>
<proteinExistence type="predicted"/>
<accession>A0AAW8RDH6</accession>
<evidence type="ECO:0000313" key="3">
    <source>
        <dbReference type="Proteomes" id="UP001249945"/>
    </source>
</evidence>
<evidence type="ECO:0000259" key="1">
    <source>
        <dbReference type="Pfam" id="PF04738"/>
    </source>
</evidence>
<dbReference type="Pfam" id="PF04738">
    <property type="entry name" value="Lant_dehydr_N"/>
    <property type="match status" value="1"/>
</dbReference>
<gene>
    <name evidence="2" type="ORF">MX635_12260</name>
</gene>
<protein>
    <submittedName>
        <fullName evidence="2">Lantibiotic dehydratase family protein</fullName>
    </submittedName>
</protein>
<organism evidence="2 3">
    <name type="scientific">Carnobacterium divergens</name>
    <name type="common">Lactobacillus divergens</name>
    <dbReference type="NCBI Taxonomy" id="2748"/>
    <lineage>
        <taxon>Bacteria</taxon>
        <taxon>Bacillati</taxon>
        <taxon>Bacillota</taxon>
        <taxon>Bacilli</taxon>
        <taxon>Lactobacillales</taxon>
        <taxon>Carnobacteriaceae</taxon>
        <taxon>Carnobacterium</taxon>
    </lineage>
</organism>
<comment type="caution">
    <text evidence="2">The sequence shown here is derived from an EMBL/GenBank/DDBJ whole genome shotgun (WGS) entry which is preliminary data.</text>
</comment>